<dbReference type="GO" id="GO:0097039">
    <property type="term" value="P:protein linear polyubiquitination"/>
    <property type="evidence" value="ECO:0007669"/>
    <property type="project" value="TreeGrafter"/>
</dbReference>
<dbReference type="GO" id="GO:1990450">
    <property type="term" value="F:linear polyubiquitin binding"/>
    <property type="evidence" value="ECO:0007669"/>
    <property type="project" value="TreeGrafter"/>
</dbReference>
<dbReference type="GO" id="GO:0071797">
    <property type="term" value="C:LUBAC complex"/>
    <property type="evidence" value="ECO:0007669"/>
    <property type="project" value="InterPro"/>
</dbReference>
<dbReference type="InterPro" id="IPR026254">
    <property type="entry name" value="RNF31-like"/>
</dbReference>
<keyword evidence="3" id="KW-1185">Reference proteome</keyword>
<dbReference type="EMBL" id="SRMA01026433">
    <property type="protein sequence ID" value="TRY84125.1"/>
    <property type="molecule type" value="Genomic_DNA"/>
</dbReference>
<dbReference type="PANTHER" id="PTHR16004">
    <property type="entry name" value="RING FINGER PROTEIN 31-RELATED"/>
    <property type="match status" value="1"/>
</dbReference>
<dbReference type="GO" id="GO:0061630">
    <property type="term" value="F:ubiquitin protein ligase activity"/>
    <property type="evidence" value="ECO:0007669"/>
    <property type="project" value="TreeGrafter"/>
</dbReference>
<dbReference type="GO" id="GO:0070530">
    <property type="term" value="F:K63-linked polyubiquitin modification-dependent protein binding"/>
    <property type="evidence" value="ECO:0007669"/>
    <property type="project" value="TreeGrafter"/>
</dbReference>
<sequence length="188" mass="21018">MASLTDQLEELRMSSEGNLSAPGFAQEMRTKVVAMANIPLPPSSKYSYIAVENLLTENSSGSNRKESLSTLQKLSTALNILEKYGSNLTNPNRPKYWRTVKYNNPVFRTTVDSIQGGRAVLNLYGYTNQQHDGLSFPDEVIQPDIGKVASVTLEVMCLRLELEMLIKGTHPHPEFFERLIPSLTVQVE</sequence>
<accession>A0A553Q2G9</accession>
<comment type="caution">
    <text evidence="2">The sequence shown here is derived from an EMBL/GenBank/DDBJ whole genome shotgun (WGS) entry which is preliminary data.</text>
</comment>
<dbReference type="InterPro" id="IPR036339">
    <property type="entry name" value="PUB-like_dom_sf"/>
</dbReference>
<dbReference type="Gene3D" id="1.20.58.2190">
    <property type="match status" value="1"/>
</dbReference>
<evidence type="ECO:0000313" key="3">
    <source>
        <dbReference type="Proteomes" id="UP000316079"/>
    </source>
</evidence>
<dbReference type="GO" id="GO:0036435">
    <property type="term" value="F:K48-linked polyubiquitin modification-dependent protein binding"/>
    <property type="evidence" value="ECO:0007669"/>
    <property type="project" value="TreeGrafter"/>
</dbReference>
<dbReference type="Proteomes" id="UP000316079">
    <property type="component" value="Unassembled WGS sequence"/>
</dbReference>
<evidence type="ECO:0000259" key="1">
    <source>
        <dbReference type="Pfam" id="PF09409"/>
    </source>
</evidence>
<dbReference type="InterPro" id="IPR018997">
    <property type="entry name" value="PUB_domain"/>
</dbReference>
<dbReference type="AlphaFoldDB" id="A0A553Q2G9"/>
<feature type="domain" description="PUB" evidence="1">
    <location>
        <begin position="72"/>
        <end position="147"/>
    </location>
</feature>
<protein>
    <recommendedName>
        <fullName evidence="1">PUB domain-containing protein</fullName>
    </recommendedName>
</protein>
<dbReference type="CDD" id="cd10464">
    <property type="entry name" value="PUB_RNF31"/>
    <property type="match status" value="1"/>
</dbReference>
<name>A0A553Q2G9_9TELE</name>
<dbReference type="PANTHER" id="PTHR16004:SF5">
    <property type="entry name" value="E3 UBIQUITIN-PROTEIN LIGASE RNF31"/>
    <property type="match status" value="1"/>
</dbReference>
<organism evidence="2 3">
    <name type="scientific">Danionella cerebrum</name>
    <dbReference type="NCBI Taxonomy" id="2873325"/>
    <lineage>
        <taxon>Eukaryota</taxon>
        <taxon>Metazoa</taxon>
        <taxon>Chordata</taxon>
        <taxon>Craniata</taxon>
        <taxon>Vertebrata</taxon>
        <taxon>Euteleostomi</taxon>
        <taxon>Actinopterygii</taxon>
        <taxon>Neopterygii</taxon>
        <taxon>Teleostei</taxon>
        <taxon>Ostariophysi</taxon>
        <taxon>Cypriniformes</taxon>
        <taxon>Danionidae</taxon>
        <taxon>Danioninae</taxon>
        <taxon>Danionella</taxon>
    </lineage>
</organism>
<reference evidence="2 3" key="1">
    <citation type="journal article" date="2019" name="Sci. Data">
        <title>Hybrid genome assembly and annotation of Danionella translucida.</title>
        <authorList>
            <person name="Kadobianskyi M."/>
            <person name="Schulze L."/>
            <person name="Schuelke M."/>
            <person name="Judkewitz B."/>
        </authorList>
    </citation>
    <scope>NUCLEOTIDE SEQUENCE [LARGE SCALE GENOMIC DNA]</scope>
    <source>
        <strain evidence="2 3">Bolton</strain>
    </source>
</reference>
<evidence type="ECO:0000313" key="2">
    <source>
        <dbReference type="EMBL" id="TRY84125.1"/>
    </source>
</evidence>
<proteinExistence type="predicted"/>
<gene>
    <name evidence="2" type="ORF">DNTS_026030</name>
</gene>
<dbReference type="Pfam" id="PF09409">
    <property type="entry name" value="PUB"/>
    <property type="match status" value="1"/>
</dbReference>
<dbReference type="OrthoDB" id="9978677at2759"/>
<dbReference type="SUPFAM" id="SSF143503">
    <property type="entry name" value="PUG domain-like"/>
    <property type="match status" value="1"/>
</dbReference>